<proteinExistence type="predicted"/>
<sequence length="307" mass="35933">ILLHVWSVKQISTLAGNQVPSYFVWEVLFTMAIIGLGLLLFAFLIGNMQNFLQALGRRRLEMSLRRRDVEQWMSHRRLPQELRRKVLQAERYYWAATRGVHEGWLLENLPEDLQRDIRRHLFKFVKKVRFQKLVWIFNLMDEHVLDSICERLKQNIYIKGSEILYHGGLVDKMTFIVRGKMESIGADGTVVPLSEGNVCGEELLTWCLEHSSVSKDAKKIKFPGQRLVSSRTVRCLTNVEAFSLRAADLEEVTSIFARSLRNPRVQGAIRYESPYWRAIAATRIQVAWRYRQKRLKRTETSQRNNSI</sequence>
<feature type="domain" description="Cyclic nucleotide-binding" evidence="4">
    <location>
        <begin position="136"/>
        <end position="204"/>
    </location>
</feature>
<organism evidence="5 6">
    <name type="scientific">Turnera subulata</name>
    <dbReference type="NCBI Taxonomy" id="218843"/>
    <lineage>
        <taxon>Eukaryota</taxon>
        <taxon>Viridiplantae</taxon>
        <taxon>Streptophyta</taxon>
        <taxon>Embryophyta</taxon>
        <taxon>Tracheophyta</taxon>
        <taxon>Spermatophyta</taxon>
        <taxon>Magnoliopsida</taxon>
        <taxon>eudicotyledons</taxon>
        <taxon>Gunneridae</taxon>
        <taxon>Pentapetalae</taxon>
        <taxon>rosids</taxon>
        <taxon>fabids</taxon>
        <taxon>Malpighiales</taxon>
        <taxon>Passifloraceae</taxon>
        <taxon>Turnera</taxon>
    </lineage>
</organism>
<reference evidence="5" key="1">
    <citation type="submission" date="2022-02" db="EMBL/GenBank/DDBJ databases">
        <authorList>
            <person name="Henning P.M."/>
            <person name="McCubbin A.G."/>
            <person name="Shore J.S."/>
        </authorList>
    </citation>
    <scope>NUCLEOTIDE SEQUENCE</scope>
    <source>
        <strain evidence="5">F60SS</strain>
        <tissue evidence="5">Leaves</tissue>
    </source>
</reference>
<dbReference type="EMBL" id="JAKUCV010006257">
    <property type="protein sequence ID" value="KAJ4828109.1"/>
    <property type="molecule type" value="Genomic_DNA"/>
</dbReference>
<dbReference type="InterPro" id="IPR018490">
    <property type="entry name" value="cNMP-bd_dom_sf"/>
</dbReference>
<keyword evidence="1" id="KW-1071">Ligand-gated ion channel</keyword>
<keyword evidence="2" id="KW-0407">Ion channel</keyword>
<keyword evidence="6" id="KW-1185">Reference proteome</keyword>
<dbReference type="AlphaFoldDB" id="A0A9Q0FAV1"/>
<name>A0A9Q0FAV1_9ROSI</name>
<reference evidence="5" key="2">
    <citation type="journal article" date="2023" name="Plants (Basel)">
        <title>Annotation of the Turnera subulata (Passifloraceae) Draft Genome Reveals the S-Locus Evolved after the Divergence of Turneroideae from Passifloroideae in a Stepwise Manner.</title>
        <authorList>
            <person name="Henning P.M."/>
            <person name="Roalson E.H."/>
            <person name="Mir W."/>
            <person name="McCubbin A.G."/>
            <person name="Shore J.S."/>
        </authorList>
    </citation>
    <scope>NUCLEOTIDE SEQUENCE</scope>
    <source>
        <strain evidence="5">F60SS</strain>
    </source>
</reference>
<dbReference type="Gene3D" id="1.10.287.630">
    <property type="entry name" value="Helix hairpin bin"/>
    <property type="match status" value="1"/>
</dbReference>
<evidence type="ECO:0000313" key="6">
    <source>
        <dbReference type="Proteomes" id="UP001141552"/>
    </source>
</evidence>
<evidence type="ECO:0000256" key="1">
    <source>
        <dbReference type="ARBA" id="ARBA00023286"/>
    </source>
</evidence>
<evidence type="ECO:0000256" key="3">
    <source>
        <dbReference type="SAM" id="Phobius"/>
    </source>
</evidence>
<dbReference type="SMART" id="SM00100">
    <property type="entry name" value="cNMP"/>
    <property type="match status" value="1"/>
</dbReference>
<dbReference type="InterPro" id="IPR000595">
    <property type="entry name" value="cNMP-bd_dom"/>
</dbReference>
<dbReference type="PROSITE" id="PS50042">
    <property type="entry name" value="CNMP_BINDING_3"/>
    <property type="match status" value="1"/>
</dbReference>
<keyword evidence="3" id="KW-1133">Transmembrane helix</keyword>
<evidence type="ECO:0000256" key="2">
    <source>
        <dbReference type="ARBA" id="ARBA00023303"/>
    </source>
</evidence>
<dbReference type="GO" id="GO:0016020">
    <property type="term" value="C:membrane"/>
    <property type="evidence" value="ECO:0007669"/>
    <property type="project" value="UniProtKB-SubCell"/>
</dbReference>
<dbReference type="PANTHER" id="PTHR45651">
    <property type="entry name" value="CYCLIC NUCLEOTIDE-GATED ION CHANNEL 15-RELATED-RELATED"/>
    <property type="match status" value="1"/>
</dbReference>
<dbReference type="Proteomes" id="UP001141552">
    <property type="component" value="Unassembled WGS sequence"/>
</dbReference>
<feature type="transmembrane region" description="Helical" evidence="3">
    <location>
        <begin position="22"/>
        <end position="45"/>
    </location>
</feature>
<dbReference type="OrthoDB" id="421226at2759"/>
<comment type="caution">
    <text evidence="5">The sequence shown here is derived from an EMBL/GenBank/DDBJ whole genome shotgun (WGS) entry which is preliminary data.</text>
</comment>
<dbReference type="GO" id="GO:0034220">
    <property type="term" value="P:monoatomic ion transmembrane transport"/>
    <property type="evidence" value="ECO:0007669"/>
    <property type="project" value="UniProtKB-KW"/>
</dbReference>
<gene>
    <name evidence="5" type="primary">CNGC20</name>
    <name evidence="5" type="ORF">Tsubulata_051196</name>
</gene>
<keyword evidence="3" id="KW-0472">Membrane</keyword>
<keyword evidence="1" id="KW-0406">Ion transport</keyword>
<keyword evidence="3" id="KW-0812">Transmembrane</keyword>
<evidence type="ECO:0000259" key="4">
    <source>
        <dbReference type="PROSITE" id="PS50042"/>
    </source>
</evidence>
<keyword evidence="1" id="KW-0813">Transport</keyword>
<feature type="non-terminal residue" evidence="5">
    <location>
        <position position="307"/>
    </location>
</feature>
<dbReference type="SUPFAM" id="SSF51206">
    <property type="entry name" value="cAMP-binding domain-like"/>
    <property type="match status" value="1"/>
</dbReference>
<accession>A0A9Q0FAV1</accession>
<evidence type="ECO:0000313" key="5">
    <source>
        <dbReference type="EMBL" id="KAJ4828109.1"/>
    </source>
</evidence>
<protein>
    <submittedName>
        <fullName evidence="5">Cyclic nucleotide-gated ion channel 20, chloroplastic</fullName>
    </submittedName>
</protein>
<dbReference type="PANTHER" id="PTHR45651:SF11">
    <property type="entry name" value="CYCLIC NUCLEOTIDE-GATED ION CHANNEL 20, CHLOROPLASTIC-RELATED"/>
    <property type="match status" value="1"/>
</dbReference>
<dbReference type="Gene3D" id="2.60.120.10">
    <property type="entry name" value="Jelly Rolls"/>
    <property type="match status" value="1"/>
</dbReference>
<dbReference type="InterPro" id="IPR014710">
    <property type="entry name" value="RmlC-like_jellyroll"/>
</dbReference>
<dbReference type="CDD" id="cd00038">
    <property type="entry name" value="CAP_ED"/>
    <property type="match status" value="1"/>
</dbReference>